<proteinExistence type="predicted"/>
<feature type="compositionally biased region" description="Basic residues" evidence="3">
    <location>
        <begin position="462"/>
        <end position="471"/>
    </location>
</feature>
<gene>
    <name evidence="4" type="ORF">JG688_00009742</name>
</gene>
<dbReference type="EMBL" id="JAENGY010000573">
    <property type="protein sequence ID" value="KAG6960145.1"/>
    <property type="molecule type" value="Genomic_DNA"/>
</dbReference>
<keyword evidence="2" id="KW-0186">Copper</keyword>
<feature type="compositionally biased region" description="Low complexity" evidence="3">
    <location>
        <begin position="127"/>
        <end position="157"/>
    </location>
</feature>
<comment type="caution">
    <text evidence="4">The sequence shown here is derived from an EMBL/GenBank/DDBJ whole genome shotgun (WGS) entry which is preliminary data.</text>
</comment>
<feature type="compositionally biased region" description="Low complexity" evidence="3">
    <location>
        <begin position="169"/>
        <end position="196"/>
    </location>
</feature>
<feature type="compositionally biased region" description="Low complexity" evidence="3">
    <location>
        <begin position="425"/>
        <end position="446"/>
    </location>
</feature>
<reference evidence="4" key="1">
    <citation type="submission" date="2021-01" db="EMBL/GenBank/DDBJ databases">
        <title>Phytophthora aleatoria, a newly-described species from Pinus radiata is distinct from Phytophthora cactorum isolates based on comparative genomics.</title>
        <authorList>
            <person name="Mcdougal R."/>
            <person name="Panda P."/>
            <person name="Williams N."/>
            <person name="Studholme D.J."/>
        </authorList>
    </citation>
    <scope>NUCLEOTIDE SEQUENCE</scope>
    <source>
        <strain evidence="4">NZFS 4037</strain>
    </source>
</reference>
<evidence type="ECO:0000256" key="2">
    <source>
        <dbReference type="ARBA" id="ARBA00023008"/>
    </source>
</evidence>
<dbReference type="PANTHER" id="PTHR36575:SF2">
    <property type="entry name" value="CHITIN-BINDING TYPE-4 DOMAIN-CONTAINING PROTEIN-RELATED"/>
    <property type="match status" value="1"/>
</dbReference>
<accession>A0A8J5J6C7</accession>
<dbReference type="Proteomes" id="UP000709295">
    <property type="component" value="Unassembled WGS sequence"/>
</dbReference>
<comment type="cofactor">
    <cofactor evidence="1">
        <name>Cu(2+)</name>
        <dbReference type="ChEBI" id="CHEBI:29036"/>
    </cofactor>
</comment>
<sequence length="471" mass="49776">MTEEKNVSVKDVVLDMVGAGNECGHTLTDGTRQPIPSDGLAKWLGNGGGGFTHVGPCEIYLDDTMVLHGDNCEDEYPGGDVGSTVTSDMPVDYSSCTEVCTLTIYWLAFQNANWQAYINCVPLTGSGSTTVSTSTPEVSETSSSTAAEAETTDAPSTNAPSTETQSTDAEVPVATTVTTQTPSTESPSTEAPTAETKCNAPSRRLRKKTTRTEPKPSWKDSPNPGWIALIDNYWDIGSDGDQVGKFKTMAKEKGMSVKDVVLDMVKDQKCGNTLENGDPQPIPSDGKVKWLGNGGGGFTHTGPCEIYLDDKMVLHGDDCENEFKGGDVGSTQTSDVPVDYSSCSGTCTLTIYWLAFQNAQWQAYVNCVPLEGSGGGGSTPTTQGSEKEAESSGDSETEKEGKSSGDSETKQEAPSMETEASSTGTQEAPAAQTPVATTQATQAPSTHEAPSTEYTKCNAPARRLRKKFTTA</sequence>
<dbReference type="AlphaFoldDB" id="A0A8J5J6C7"/>
<organism evidence="4 5">
    <name type="scientific">Phytophthora aleatoria</name>
    <dbReference type="NCBI Taxonomy" id="2496075"/>
    <lineage>
        <taxon>Eukaryota</taxon>
        <taxon>Sar</taxon>
        <taxon>Stramenopiles</taxon>
        <taxon>Oomycota</taxon>
        <taxon>Peronosporomycetes</taxon>
        <taxon>Peronosporales</taxon>
        <taxon>Peronosporaceae</taxon>
        <taxon>Phytophthora</taxon>
    </lineage>
</organism>
<evidence type="ECO:0000313" key="4">
    <source>
        <dbReference type="EMBL" id="KAG6960145.1"/>
    </source>
</evidence>
<evidence type="ECO:0000256" key="3">
    <source>
        <dbReference type="SAM" id="MobiDB-lite"/>
    </source>
</evidence>
<protein>
    <submittedName>
        <fullName evidence="4">Uncharacterized protein</fullName>
    </submittedName>
</protein>
<feature type="compositionally biased region" description="Basic and acidic residues" evidence="3">
    <location>
        <begin position="385"/>
        <end position="411"/>
    </location>
</feature>
<evidence type="ECO:0000313" key="5">
    <source>
        <dbReference type="Proteomes" id="UP000709295"/>
    </source>
</evidence>
<feature type="region of interest" description="Disordered" evidence="3">
    <location>
        <begin position="374"/>
        <end position="471"/>
    </location>
</feature>
<dbReference type="PANTHER" id="PTHR36575">
    <property type="entry name" value="BINDING PROTEIN, PUTATIVE (AFU_ORTHOLOGUE AFUA_1G14430)-RELATED"/>
    <property type="match status" value="1"/>
</dbReference>
<dbReference type="InterPro" id="IPR052282">
    <property type="entry name" value="Starch-active_LPMO"/>
</dbReference>
<feature type="region of interest" description="Disordered" evidence="3">
    <location>
        <begin position="127"/>
        <end position="223"/>
    </location>
</feature>
<keyword evidence="5" id="KW-1185">Reference proteome</keyword>
<name>A0A8J5J6C7_9STRA</name>
<feature type="compositionally biased region" description="Polar residues" evidence="3">
    <location>
        <begin position="158"/>
        <end position="168"/>
    </location>
</feature>
<evidence type="ECO:0000256" key="1">
    <source>
        <dbReference type="ARBA" id="ARBA00001973"/>
    </source>
</evidence>